<sequence>MNSFRSTTDSQSFLADFLWNIQPLNDVSVIPKIRRVPKTIHGSLRELLDRERQFEIAVLANPQAGSTEDERVIFNKKLGYRGEPKEAQVVKRGLIEDFRLCQRTGKAL</sequence>
<name>A0A2N5UDB4_9BASI</name>
<dbReference type="AlphaFoldDB" id="A0A2N5UDB4"/>
<comment type="caution">
    <text evidence="1">The sequence shown here is derived from an EMBL/GenBank/DDBJ whole genome shotgun (WGS) entry which is preliminary data.</text>
</comment>
<dbReference type="EMBL" id="PGCI01000173">
    <property type="protein sequence ID" value="PLW35710.1"/>
    <property type="molecule type" value="Genomic_DNA"/>
</dbReference>
<protein>
    <submittedName>
        <fullName evidence="1">Uncharacterized protein</fullName>
    </submittedName>
</protein>
<gene>
    <name evidence="1" type="ORF">PCASD_13133</name>
</gene>
<evidence type="ECO:0000313" key="1">
    <source>
        <dbReference type="EMBL" id="PLW35710.1"/>
    </source>
</evidence>
<evidence type="ECO:0000313" key="2">
    <source>
        <dbReference type="Proteomes" id="UP000235392"/>
    </source>
</evidence>
<proteinExistence type="predicted"/>
<dbReference type="Proteomes" id="UP000235392">
    <property type="component" value="Unassembled WGS sequence"/>
</dbReference>
<reference evidence="1 2" key="1">
    <citation type="submission" date="2017-11" db="EMBL/GenBank/DDBJ databases">
        <title>De novo assembly and phasing of dikaryotic genomes from two isolates of Puccinia coronata f. sp. avenae, the causal agent of oat crown rust.</title>
        <authorList>
            <person name="Miller M.E."/>
            <person name="Zhang Y."/>
            <person name="Omidvar V."/>
            <person name="Sperschneider J."/>
            <person name="Schwessinger B."/>
            <person name="Raley C."/>
            <person name="Palmer J.M."/>
            <person name="Garnica D."/>
            <person name="Upadhyaya N."/>
            <person name="Rathjen J."/>
            <person name="Taylor J.M."/>
            <person name="Park R.F."/>
            <person name="Dodds P.N."/>
            <person name="Hirsch C.D."/>
            <person name="Kianian S.F."/>
            <person name="Figueroa M."/>
        </authorList>
    </citation>
    <scope>NUCLEOTIDE SEQUENCE [LARGE SCALE GENOMIC DNA]</scope>
    <source>
        <strain evidence="1">12SD80</strain>
    </source>
</reference>
<organism evidence="1 2">
    <name type="scientific">Puccinia coronata f. sp. avenae</name>
    <dbReference type="NCBI Taxonomy" id="200324"/>
    <lineage>
        <taxon>Eukaryota</taxon>
        <taxon>Fungi</taxon>
        <taxon>Dikarya</taxon>
        <taxon>Basidiomycota</taxon>
        <taxon>Pucciniomycotina</taxon>
        <taxon>Pucciniomycetes</taxon>
        <taxon>Pucciniales</taxon>
        <taxon>Pucciniaceae</taxon>
        <taxon>Puccinia</taxon>
    </lineage>
</organism>
<accession>A0A2N5UDB4</accession>